<evidence type="ECO:0000256" key="4">
    <source>
        <dbReference type="HAMAP-Rule" id="MF_03135"/>
    </source>
</evidence>
<dbReference type="InterPro" id="IPR001816">
    <property type="entry name" value="Transl_elong_EFTs/EF1B"/>
</dbReference>
<dbReference type="Pfam" id="PF00889">
    <property type="entry name" value="EF_TS"/>
    <property type="match status" value="1"/>
</dbReference>
<dbReference type="PANTHER" id="PTHR11741:SF0">
    <property type="entry name" value="ELONGATION FACTOR TS, MITOCHONDRIAL"/>
    <property type="match status" value="1"/>
</dbReference>
<accession>A0A8X6G3E1</accession>
<dbReference type="PROSITE" id="PS01127">
    <property type="entry name" value="EF_TS_2"/>
    <property type="match status" value="1"/>
</dbReference>
<dbReference type="GO" id="GO:0005739">
    <property type="term" value="C:mitochondrion"/>
    <property type="evidence" value="ECO:0007669"/>
    <property type="project" value="UniProtKB-SubCell"/>
</dbReference>
<dbReference type="AlphaFoldDB" id="A0A8X6G3E1"/>
<evidence type="ECO:0000259" key="7">
    <source>
        <dbReference type="Pfam" id="PF00889"/>
    </source>
</evidence>
<keyword evidence="4" id="KW-0496">Mitochondrion</keyword>
<evidence type="ECO:0000313" key="8">
    <source>
        <dbReference type="EMBL" id="GFQ94647.1"/>
    </source>
</evidence>
<comment type="caution">
    <text evidence="8">The sequence shown here is derived from an EMBL/GenBank/DDBJ whole genome shotgun (WGS) entry which is preliminary data.</text>
</comment>
<dbReference type="PANTHER" id="PTHR11741">
    <property type="entry name" value="ELONGATION FACTOR TS"/>
    <property type="match status" value="1"/>
</dbReference>
<reference evidence="8" key="1">
    <citation type="submission" date="2020-07" db="EMBL/GenBank/DDBJ databases">
        <title>Multicomponent nature underlies the extraordinary mechanical properties of spider dragline silk.</title>
        <authorList>
            <person name="Kono N."/>
            <person name="Nakamura H."/>
            <person name="Mori M."/>
            <person name="Yoshida Y."/>
            <person name="Ohtoshi R."/>
            <person name="Malay A.D."/>
            <person name="Moran D.A.P."/>
            <person name="Tomita M."/>
            <person name="Numata K."/>
            <person name="Arakawa K."/>
        </authorList>
    </citation>
    <scope>NUCLEOTIDE SEQUENCE</scope>
</reference>
<dbReference type="NCBIfam" id="TIGR00116">
    <property type="entry name" value="tsf"/>
    <property type="match status" value="1"/>
</dbReference>
<gene>
    <name evidence="8" type="primary">AAEL000331</name>
    <name evidence="8" type="ORF">TNCT_19321</name>
</gene>
<dbReference type="SUPFAM" id="SSF46934">
    <property type="entry name" value="UBA-like"/>
    <property type="match status" value="1"/>
</dbReference>
<dbReference type="PROSITE" id="PS01126">
    <property type="entry name" value="EF_TS_1"/>
    <property type="match status" value="1"/>
</dbReference>
<evidence type="ECO:0000256" key="6">
    <source>
        <dbReference type="SAM" id="MobiDB-lite"/>
    </source>
</evidence>
<dbReference type="InterPro" id="IPR018101">
    <property type="entry name" value="Transl_elong_Ts_CS"/>
</dbReference>
<dbReference type="Gene3D" id="1.10.8.10">
    <property type="entry name" value="DNA helicase RuvA subunit, C-terminal domain"/>
    <property type="match status" value="1"/>
</dbReference>
<evidence type="ECO:0000256" key="2">
    <source>
        <dbReference type="ARBA" id="ARBA00022768"/>
    </source>
</evidence>
<dbReference type="OrthoDB" id="277235at2759"/>
<proteinExistence type="inferred from homology"/>
<comment type="function">
    <text evidence="4 5">Associates with the EF-Tu.GDP complex and induces the exchange of GDP to GTP. It remains bound to the aminoacyl-tRNA.EF-Tu.GTP complex up to the GTP hydrolysis stage on the ribosome.</text>
</comment>
<dbReference type="EMBL" id="BMAO01004445">
    <property type="protein sequence ID" value="GFQ94647.1"/>
    <property type="molecule type" value="Genomic_DNA"/>
</dbReference>
<evidence type="ECO:0000313" key="9">
    <source>
        <dbReference type="Proteomes" id="UP000887116"/>
    </source>
</evidence>
<keyword evidence="3 4" id="KW-0648">Protein biosynthesis</keyword>
<evidence type="ECO:0000256" key="3">
    <source>
        <dbReference type="ARBA" id="ARBA00022917"/>
    </source>
</evidence>
<keyword evidence="2 4" id="KW-0251">Elongation factor</keyword>
<dbReference type="GO" id="GO:0070125">
    <property type="term" value="P:mitochondrial translational elongation"/>
    <property type="evidence" value="ECO:0007669"/>
    <property type="project" value="TreeGrafter"/>
</dbReference>
<dbReference type="InterPro" id="IPR014039">
    <property type="entry name" value="Transl_elong_EFTs/EF1B_dimer"/>
</dbReference>
<name>A0A8X6G3E1_TRICU</name>
<dbReference type="GO" id="GO:0003746">
    <property type="term" value="F:translation elongation factor activity"/>
    <property type="evidence" value="ECO:0007669"/>
    <property type="project" value="UniProtKB-UniRule"/>
</dbReference>
<comment type="similarity">
    <text evidence="1 4 5">Belongs to the EF-Ts family.</text>
</comment>
<keyword evidence="9" id="KW-1185">Reference proteome</keyword>
<dbReference type="SUPFAM" id="SSF54713">
    <property type="entry name" value="Elongation factor Ts (EF-Ts), dimerisation domain"/>
    <property type="match status" value="2"/>
</dbReference>
<dbReference type="Gene3D" id="3.30.479.20">
    <property type="entry name" value="Elongation factor Ts, dimerisation domain"/>
    <property type="match status" value="2"/>
</dbReference>
<dbReference type="HAMAP" id="MF_00050">
    <property type="entry name" value="EF_Ts"/>
    <property type="match status" value="1"/>
</dbReference>
<evidence type="ECO:0000256" key="1">
    <source>
        <dbReference type="ARBA" id="ARBA00005532"/>
    </source>
</evidence>
<dbReference type="InterPro" id="IPR009060">
    <property type="entry name" value="UBA-like_sf"/>
</dbReference>
<feature type="compositionally biased region" description="Basic and acidic residues" evidence="6">
    <location>
        <begin position="250"/>
        <end position="265"/>
    </location>
</feature>
<comment type="subcellular location">
    <subcellularLocation>
        <location evidence="4">Mitochondrion</location>
    </subcellularLocation>
</comment>
<organism evidence="8 9">
    <name type="scientific">Trichonephila clavata</name>
    <name type="common">Joro spider</name>
    <name type="synonym">Nephila clavata</name>
    <dbReference type="NCBI Taxonomy" id="2740835"/>
    <lineage>
        <taxon>Eukaryota</taxon>
        <taxon>Metazoa</taxon>
        <taxon>Ecdysozoa</taxon>
        <taxon>Arthropoda</taxon>
        <taxon>Chelicerata</taxon>
        <taxon>Arachnida</taxon>
        <taxon>Araneae</taxon>
        <taxon>Araneomorphae</taxon>
        <taxon>Entelegynae</taxon>
        <taxon>Araneoidea</taxon>
        <taxon>Nephilidae</taxon>
        <taxon>Trichonephila</taxon>
    </lineage>
</organism>
<feature type="compositionally biased region" description="Acidic residues" evidence="6">
    <location>
        <begin position="274"/>
        <end position="284"/>
    </location>
</feature>
<dbReference type="CDD" id="cd14275">
    <property type="entry name" value="UBA_EF-Ts"/>
    <property type="match status" value="1"/>
</dbReference>
<dbReference type="InterPro" id="IPR036402">
    <property type="entry name" value="EF-Ts_dimer_sf"/>
</dbReference>
<protein>
    <recommendedName>
        <fullName evidence="4">Elongation factor Ts, mitochondrial</fullName>
        <shortName evidence="4">EF-Ts</shortName>
        <shortName evidence="4">EF-TsMt</shortName>
    </recommendedName>
</protein>
<sequence length="350" mass="38357">MLGVIGRRSFHSGKVHFTASRSSALGKLRKSTGYSVSNCKKALDLFPDDISKAEEWLHAEAKQQGWSKWAKIQARSATQGVIGIFSRDKIGVMVEVNCETDFVARNAEFQQFVGNVLSGCVDHINSTCIAEDVTKTVLNETQLHDIKYDTTTISELVNAAVNKFNEKTVVKRAVCLKVKDDLCLSSLTHPNTTCPNLHGGSLGKYGSLLISKNNNASHESMDLGLNLCQHIIGMNPSSVGQLTEQDIKNFDKKTNPEKAEIEKDSSGNISSENSADEADQETEGQDTLSTNVKDTEETRLLFQPYLLDPNVTVGEIVFKNGLEVVDFERFECGENTAENVEVKEASSAGM</sequence>
<feature type="region of interest" description="Disordered" evidence="6">
    <location>
        <begin position="250"/>
        <end position="292"/>
    </location>
</feature>
<evidence type="ECO:0000256" key="5">
    <source>
        <dbReference type="RuleBase" id="RU000642"/>
    </source>
</evidence>
<dbReference type="Proteomes" id="UP000887116">
    <property type="component" value="Unassembled WGS sequence"/>
</dbReference>
<dbReference type="Pfam" id="PF25025">
    <property type="entry name" value="EF-Ts_N"/>
    <property type="match status" value="1"/>
</dbReference>
<feature type="domain" description="Translation elongation factor EFTs/EF1B dimerisation" evidence="7">
    <location>
        <begin position="91"/>
        <end position="334"/>
    </location>
</feature>